<protein>
    <submittedName>
        <fullName evidence="1">Uncharacterized protein</fullName>
    </submittedName>
</protein>
<proteinExistence type="predicted"/>
<dbReference type="EMBL" id="JBBPBM010000507">
    <property type="protein sequence ID" value="KAK8494718.1"/>
    <property type="molecule type" value="Genomic_DNA"/>
</dbReference>
<dbReference type="Proteomes" id="UP001472677">
    <property type="component" value="Unassembled WGS sequence"/>
</dbReference>
<sequence>MLIELETLRTRENCALIKHFTGIFKVGSESSASSSGCFFLFWFRFRFIAPSKANMEEALSHARRTETVDAITDRRQWLYVLTVMPPSLVLKLLDLE</sequence>
<evidence type="ECO:0000313" key="1">
    <source>
        <dbReference type="EMBL" id="KAK8494718.1"/>
    </source>
</evidence>
<evidence type="ECO:0000313" key="2">
    <source>
        <dbReference type="Proteomes" id="UP001472677"/>
    </source>
</evidence>
<gene>
    <name evidence="1" type="ORF">V6N12_074535</name>
</gene>
<reference evidence="1 2" key="1">
    <citation type="journal article" date="2024" name="G3 (Bethesda)">
        <title>Genome assembly of Hibiscus sabdariffa L. provides insights into metabolisms of medicinal natural products.</title>
        <authorList>
            <person name="Kim T."/>
        </authorList>
    </citation>
    <scope>NUCLEOTIDE SEQUENCE [LARGE SCALE GENOMIC DNA]</scope>
    <source>
        <strain evidence="1">TK-2024</strain>
        <tissue evidence="1">Old leaves</tissue>
    </source>
</reference>
<name>A0ABR2AMM3_9ROSI</name>
<organism evidence="1 2">
    <name type="scientific">Hibiscus sabdariffa</name>
    <name type="common">roselle</name>
    <dbReference type="NCBI Taxonomy" id="183260"/>
    <lineage>
        <taxon>Eukaryota</taxon>
        <taxon>Viridiplantae</taxon>
        <taxon>Streptophyta</taxon>
        <taxon>Embryophyta</taxon>
        <taxon>Tracheophyta</taxon>
        <taxon>Spermatophyta</taxon>
        <taxon>Magnoliopsida</taxon>
        <taxon>eudicotyledons</taxon>
        <taxon>Gunneridae</taxon>
        <taxon>Pentapetalae</taxon>
        <taxon>rosids</taxon>
        <taxon>malvids</taxon>
        <taxon>Malvales</taxon>
        <taxon>Malvaceae</taxon>
        <taxon>Malvoideae</taxon>
        <taxon>Hibiscus</taxon>
    </lineage>
</organism>
<keyword evidence="2" id="KW-1185">Reference proteome</keyword>
<accession>A0ABR2AMM3</accession>
<comment type="caution">
    <text evidence="1">The sequence shown here is derived from an EMBL/GenBank/DDBJ whole genome shotgun (WGS) entry which is preliminary data.</text>
</comment>